<feature type="transmembrane region" description="Helical" evidence="7">
    <location>
        <begin position="130"/>
        <end position="152"/>
    </location>
</feature>
<evidence type="ECO:0000256" key="6">
    <source>
        <dbReference type="ARBA" id="ARBA00023136"/>
    </source>
</evidence>
<feature type="domain" description="Major facilitator superfamily (MFS) profile" evidence="8">
    <location>
        <begin position="1"/>
        <end position="380"/>
    </location>
</feature>
<gene>
    <name evidence="9" type="ORF">GCM10022247_53060</name>
</gene>
<dbReference type="InterPro" id="IPR020846">
    <property type="entry name" value="MFS_dom"/>
</dbReference>
<keyword evidence="3" id="KW-1003">Cell membrane</keyword>
<feature type="transmembrane region" description="Helical" evidence="7">
    <location>
        <begin position="40"/>
        <end position="63"/>
    </location>
</feature>
<dbReference type="Pfam" id="PF05977">
    <property type="entry name" value="MFS_3"/>
    <property type="match status" value="1"/>
</dbReference>
<feature type="transmembrane region" description="Helical" evidence="7">
    <location>
        <begin position="331"/>
        <end position="353"/>
    </location>
</feature>
<dbReference type="PROSITE" id="PS50850">
    <property type="entry name" value="MFS"/>
    <property type="match status" value="1"/>
</dbReference>
<name>A0ABP7T7M9_9PSEU</name>
<feature type="transmembrane region" description="Helical" evidence="7">
    <location>
        <begin position="212"/>
        <end position="230"/>
    </location>
</feature>
<dbReference type="SUPFAM" id="SSF103473">
    <property type="entry name" value="MFS general substrate transporter"/>
    <property type="match status" value="1"/>
</dbReference>
<dbReference type="InterPro" id="IPR010290">
    <property type="entry name" value="TM_effector"/>
</dbReference>
<evidence type="ECO:0000256" key="5">
    <source>
        <dbReference type="ARBA" id="ARBA00022989"/>
    </source>
</evidence>
<protein>
    <submittedName>
        <fullName evidence="9">MFS transporter</fullName>
    </submittedName>
</protein>
<evidence type="ECO:0000313" key="10">
    <source>
        <dbReference type="Proteomes" id="UP001501747"/>
    </source>
</evidence>
<evidence type="ECO:0000256" key="4">
    <source>
        <dbReference type="ARBA" id="ARBA00022692"/>
    </source>
</evidence>
<evidence type="ECO:0000256" key="7">
    <source>
        <dbReference type="SAM" id="Phobius"/>
    </source>
</evidence>
<keyword evidence="2" id="KW-0813">Transport</keyword>
<feature type="transmembrane region" description="Helical" evidence="7">
    <location>
        <begin position="292"/>
        <end position="310"/>
    </location>
</feature>
<proteinExistence type="predicted"/>
<dbReference type="InterPro" id="IPR036259">
    <property type="entry name" value="MFS_trans_sf"/>
</dbReference>
<evidence type="ECO:0000256" key="2">
    <source>
        <dbReference type="ARBA" id="ARBA00022448"/>
    </source>
</evidence>
<dbReference type="PANTHER" id="PTHR23513:SF6">
    <property type="entry name" value="MAJOR FACILITATOR SUPERFAMILY ASSOCIATED DOMAIN-CONTAINING PROTEIN"/>
    <property type="match status" value="1"/>
</dbReference>
<dbReference type="CDD" id="cd06173">
    <property type="entry name" value="MFS_MefA_like"/>
    <property type="match status" value="1"/>
</dbReference>
<feature type="transmembrane region" description="Helical" evidence="7">
    <location>
        <begin position="242"/>
        <end position="262"/>
    </location>
</feature>
<evidence type="ECO:0000313" key="9">
    <source>
        <dbReference type="EMBL" id="GAA4022244.1"/>
    </source>
</evidence>
<organism evidence="9 10">
    <name type="scientific">Allokutzneria multivorans</name>
    <dbReference type="NCBI Taxonomy" id="1142134"/>
    <lineage>
        <taxon>Bacteria</taxon>
        <taxon>Bacillati</taxon>
        <taxon>Actinomycetota</taxon>
        <taxon>Actinomycetes</taxon>
        <taxon>Pseudonocardiales</taxon>
        <taxon>Pseudonocardiaceae</taxon>
        <taxon>Allokutzneria</taxon>
    </lineage>
</organism>
<evidence type="ECO:0000256" key="1">
    <source>
        <dbReference type="ARBA" id="ARBA00004651"/>
    </source>
</evidence>
<accession>A0ABP7T7M9</accession>
<keyword evidence="4 7" id="KW-0812">Transmembrane</keyword>
<dbReference type="RefSeq" id="WP_344880077.1">
    <property type="nucleotide sequence ID" value="NZ_BAABAL010000018.1"/>
</dbReference>
<feature type="transmembrane region" description="Helical" evidence="7">
    <location>
        <begin position="359"/>
        <end position="377"/>
    </location>
</feature>
<keyword evidence="5 7" id="KW-1133">Transmembrane helix</keyword>
<comment type="subcellular location">
    <subcellularLocation>
        <location evidence="1">Cell membrane</location>
        <topology evidence="1">Multi-pass membrane protein</topology>
    </subcellularLocation>
</comment>
<dbReference type="PANTHER" id="PTHR23513">
    <property type="entry name" value="INTEGRAL MEMBRANE EFFLUX PROTEIN-RELATED"/>
    <property type="match status" value="1"/>
</dbReference>
<comment type="caution">
    <text evidence="9">The sequence shown here is derived from an EMBL/GenBank/DDBJ whole genome shotgun (WGS) entry which is preliminary data.</text>
</comment>
<sequence>MWWGNRYPVFVASRLISQTGDMAALSALTVHVHASTGSPVAVGALFLVRMLPRILGLVAGAIGDRAELRGLMMLCDAVCGAVFLLIALVDPTFPVLLALVFVAESASTITLPAARTLIGRTVPKEHLAAANGMLIAASATGFASGAALGGLLAGMGDYRWALVINAASFAISILLLVPLPRAVPEPRSGRSFLAETVAGLAVLRRSAHVRPVVIGLVGIAFAAALDRPALIVLVREDLGASALWYGLVLGGIAVGGLVAALGMPRYRGMDAWALRLFGVGIAAQAAGHLTMGLAPVTAVVVLGALVAGFGNGLESLCGNTLLQRDAPKESLGVVLGVVLSGSFLADAAGSALGGLLVEAISAPGTFVVAALIMLACVRIR</sequence>
<evidence type="ECO:0000256" key="3">
    <source>
        <dbReference type="ARBA" id="ARBA00022475"/>
    </source>
</evidence>
<keyword evidence="10" id="KW-1185">Reference proteome</keyword>
<feature type="transmembrane region" description="Helical" evidence="7">
    <location>
        <begin position="158"/>
        <end position="177"/>
    </location>
</feature>
<dbReference type="Gene3D" id="1.20.1250.20">
    <property type="entry name" value="MFS general substrate transporter like domains"/>
    <property type="match status" value="1"/>
</dbReference>
<reference evidence="10" key="1">
    <citation type="journal article" date="2019" name="Int. J. Syst. Evol. Microbiol.">
        <title>The Global Catalogue of Microorganisms (GCM) 10K type strain sequencing project: providing services to taxonomists for standard genome sequencing and annotation.</title>
        <authorList>
            <consortium name="The Broad Institute Genomics Platform"/>
            <consortium name="The Broad Institute Genome Sequencing Center for Infectious Disease"/>
            <person name="Wu L."/>
            <person name="Ma J."/>
        </authorList>
    </citation>
    <scope>NUCLEOTIDE SEQUENCE [LARGE SCALE GENOMIC DNA]</scope>
    <source>
        <strain evidence="10">JCM 17342</strain>
    </source>
</reference>
<dbReference type="EMBL" id="BAABAL010000018">
    <property type="protein sequence ID" value="GAA4022244.1"/>
    <property type="molecule type" value="Genomic_DNA"/>
</dbReference>
<keyword evidence="6 7" id="KW-0472">Membrane</keyword>
<dbReference type="Proteomes" id="UP001501747">
    <property type="component" value="Unassembled WGS sequence"/>
</dbReference>
<evidence type="ECO:0000259" key="8">
    <source>
        <dbReference type="PROSITE" id="PS50850"/>
    </source>
</evidence>